<organism evidence="7 8">
    <name type="scientific">Lactovum miscens</name>
    <dbReference type="NCBI Taxonomy" id="190387"/>
    <lineage>
        <taxon>Bacteria</taxon>
        <taxon>Bacillati</taxon>
        <taxon>Bacillota</taxon>
        <taxon>Bacilli</taxon>
        <taxon>Lactobacillales</taxon>
        <taxon>Streptococcaceae</taxon>
        <taxon>Lactovum</taxon>
    </lineage>
</organism>
<keyword evidence="3 5" id="KW-1133">Transmembrane helix</keyword>
<dbReference type="AlphaFoldDB" id="A0A841C4U2"/>
<feature type="transmembrane region" description="Helical" evidence="5">
    <location>
        <begin position="124"/>
        <end position="146"/>
    </location>
</feature>
<proteinExistence type="predicted"/>
<protein>
    <submittedName>
        <fullName evidence="7">Membrane associated rhomboid family serine protease</fullName>
    </submittedName>
</protein>
<dbReference type="PANTHER" id="PTHR43066:SF11">
    <property type="entry name" value="PEPTIDASE S54 RHOMBOID DOMAIN-CONTAINING PROTEIN"/>
    <property type="match status" value="1"/>
</dbReference>
<dbReference type="SUPFAM" id="SSF144091">
    <property type="entry name" value="Rhomboid-like"/>
    <property type="match status" value="1"/>
</dbReference>
<dbReference type="GO" id="GO:0004252">
    <property type="term" value="F:serine-type endopeptidase activity"/>
    <property type="evidence" value="ECO:0007669"/>
    <property type="project" value="InterPro"/>
</dbReference>
<feature type="transmembrane region" description="Helical" evidence="5">
    <location>
        <begin position="153"/>
        <end position="170"/>
    </location>
</feature>
<dbReference type="GO" id="GO:0006508">
    <property type="term" value="P:proteolysis"/>
    <property type="evidence" value="ECO:0007669"/>
    <property type="project" value="UniProtKB-KW"/>
</dbReference>
<sequence>MYSFELAYNKKHIVTYLLIGMTTLVWLLQFFLYGMNVATAQNLLNSGALWGWQIILHPSELWRLITPIFVHLSWPHYLMNMFTLFMVGRLVEEEFGSLRYAEIYLLSGIFANSFTFFISPNTLAAGASTAIFGIFGAMGTLGFFTGSPRLKEIGQGFLVLIAINLVLNIFQPGVSIVGHIGGIIGGCLLAGAWPPARYKRWVPRNVQIICASLTVLSFTLFIVLTFARLG</sequence>
<comment type="subcellular location">
    <subcellularLocation>
        <location evidence="1">Membrane</location>
        <topology evidence="1">Multi-pass membrane protein</topology>
    </subcellularLocation>
</comment>
<evidence type="ECO:0000313" key="8">
    <source>
        <dbReference type="Proteomes" id="UP000562464"/>
    </source>
</evidence>
<feature type="transmembrane region" description="Helical" evidence="5">
    <location>
        <begin position="176"/>
        <end position="196"/>
    </location>
</feature>
<feature type="transmembrane region" description="Helical" evidence="5">
    <location>
        <begin position="68"/>
        <end position="88"/>
    </location>
</feature>
<evidence type="ECO:0000256" key="1">
    <source>
        <dbReference type="ARBA" id="ARBA00004141"/>
    </source>
</evidence>
<name>A0A841C4U2_9LACT</name>
<evidence type="ECO:0000259" key="6">
    <source>
        <dbReference type="Pfam" id="PF01694"/>
    </source>
</evidence>
<keyword evidence="7" id="KW-0378">Hydrolase</keyword>
<evidence type="ECO:0000256" key="5">
    <source>
        <dbReference type="SAM" id="Phobius"/>
    </source>
</evidence>
<dbReference type="EMBL" id="JACHHV010000002">
    <property type="protein sequence ID" value="MBB5887364.1"/>
    <property type="molecule type" value="Genomic_DNA"/>
</dbReference>
<keyword evidence="4 5" id="KW-0472">Membrane</keyword>
<accession>A0A841C4U2</accession>
<dbReference type="Pfam" id="PF01694">
    <property type="entry name" value="Rhomboid"/>
    <property type="match status" value="1"/>
</dbReference>
<dbReference type="RefSeq" id="WP_331035761.1">
    <property type="nucleotide sequence ID" value="NZ_DASWOY010000027.1"/>
</dbReference>
<evidence type="ECO:0000256" key="3">
    <source>
        <dbReference type="ARBA" id="ARBA00022989"/>
    </source>
</evidence>
<evidence type="ECO:0000256" key="4">
    <source>
        <dbReference type="ARBA" id="ARBA00023136"/>
    </source>
</evidence>
<feature type="domain" description="Peptidase S54 rhomboid" evidence="6">
    <location>
        <begin position="59"/>
        <end position="190"/>
    </location>
</feature>
<feature type="transmembrane region" description="Helical" evidence="5">
    <location>
        <begin position="100"/>
        <end position="118"/>
    </location>
</feature>
<evidence type="ECO:0000256" key="2">
    <source>
        <dbReference type="ARBA" id="ARBA00022692"/>
    </source>
</evidence>
<dbReference type="Proteomes" id="UP000562464">
    <property type="component" value="Unassembled WGS sequence"/>
</dbReference>
<dbReference type="InterPro" id="IPR022764">
    <property type="entry name" value="Peptidase_S54_rhomboid_dom"/>
</dbReference>
<keyword evidence="7" id="KW-0645">Protease</keyword>
<dbReference type="GO" id="GO:0016020">
    <property type="term" value="C:membrane"/>
    <property type="evidence" value="ECO:0007669"/>
    <property type="project" value="UniProtKB-SubCell"/>
</dbReference>
<dbReference type="InterPro" id="IPR035952">
    <property type="entry name" value="Rhomboid-like_sf"/>
</dbReference>
<feature type="transmembrane region" description="Helical" evidence="5">
    <location>
        <begin position="208"/>
        <end position="227"/>
    </location>
</feature>
<keyword evidence="2 5" id="KW-0812">Transmembrane</keyword>
<evidence type="ECO:0000313" key="7">
    <source>
        <dbReference type="EMBL" id="MBB5887364.1"/>
    </source>
</evidence>
<dbReference type="Gene3D" id="1.20.1540.10">
    <property type="entry name" value="Rhomboid-like"/>
    <property type="match status" value="1"/>
</dbReference>
<reference evidence="7 8" key="1">
    <citation type="submission" date="2020-08" db="EMBL/GenBank/DDBJ databases">
        <title>Genomic Encyclopedia of Type Strains, Phase IV (KMG-IV): sequencing the most valuable type-strain genomes for metagenomic binning, comparative biology and taxonomic classification.</title>
        <authorList>
            <person name="Goeker M."/>
        </authorList>
    </citation>
    <scope>NUCLEOTIDE SEQUENCE [LARGE SCALE GENOMIC DNA]</scope>
    <source>
        <strain evidence="7 8">DSM 14925</strain>
    </source>
</reference>
<keyword evidence="8" id="KW-1185">Reference proteome</keyword>
<comment type="caution">
    <text evidence="7">The sequence shown here is derived from an EMBL/GenBank/DDBJ whole genome shotgun (WGS) entry which is preliminary data.</text>
</comment>
<feature type="transmembrane region" description="Helical" evidence="5">
    <location>
        <begin position="12"/>
        <end position="33"/>
    </location>
</feature>
<dbReference type="PANTHER" id="PTHR43066">
    <property type="entry name" value="RHOMBOID-RELATED PROTEIN"/>
    <property type="match status" value="1"/>
</dbReference>
<gene>
    <name evidence="7" type="ORF">HNQ37_000234</name>
</gene>